<proteinExistence type="predicted"/>
<gene>
    <name evidence="1" type="ORF">ERS008460_03469</name>
</gene>
<accession>A0A0T9USI5</accession>
<evidence type="ECO:0000313" key="2">
    <source>
        <dbReference type="Proteomes" id="UP000040088"/>
    </source>
</evidence>
<reference evidence="2" key="1">
    <citation type="submission" date="2015-03" db="EMBL/GenBank/DDBJ databases">
        <authorList>
            <consortium name="Pathogen Informatics"/>
        </authorList>
    </citation>
    <scope>NUCLEOTIDE SEQUENCE [LARGE SCALE GENOMIC DNA]</scope>
    <source>
        <strain evidence="2">IP27925</strain>
    </source>
</reference>
<sequence>MARCLQSIAGVGCIFWGNIKKLKIVPHNASREEYGMITQLLLFMINDLG</sequence>
<name>A0A0T9USI5_YERAE</name>
<dbReference type="EMBL" id="CQEM01000018">
    <property type="protein sequence ID" value="CNL66607.1"/>
    <property type="molecule type" value="Genomic_DNA"/>
</dbReference>
<organism evidence="1 2">
    <name type="scientific">Yersinia aleksiciae</name>
    <dbReference type="NCBI Taxonomy" id="263819"/>
    <lineage>
        <taxon>Bacteria</taxon>
        <taxon>Pseudomonadati</taxon>
        <taxon>Pseudomonadota</taxon>
        <taxon>Gammaproteobacteria</taxon>
        <taxon>Enterobacterales</taxon>
        <taxon>Yersiniaceae</taxon>
        <taxon>Yersinia</taxon>
    </lineage>
</organism>
<protein>
    <submittedName>
        <fullName evidence="1">Uncharacterized protein</fullName>
    </submittedName>
</protein>
<evidence type="ECO:0000313" key="1">
    <source>
        <dbReference type="EMBL" id="CNL66607.1"/>
    </source>
</evidence>
<dbReference type="Proteomes" id="UP000040088">
    <property type="component" value="Unassembled WGS sequence"/>
</dbReference>
<dbReference type="AlphaFoldDB" id="A0A0T9USI5"/>